<dbReference type="InterPro" id="IPR050968">
    <property type="entry name" value="Cytochrome_c_oxidase_bac_sub4"/>
</dbReference>
<dbReference type="GO" id="GO:0009319">
    <property type="term" value="C:cytochrome o ubiquinol oxidase complex"/>
    <property type="evidence" value="ECO:0007669"/>
    <property type="project" value="TreeGrafter"/>
</dbReference>
<evidence type="ECO:0000256" key="9">
    <source>
        <dbReference type="ARBA" id="ARBA00022989"/>
    </source>
</evidence>
<evidence type="ECO:0000256" key="7">
    <source>
        <dbReference type="ARBA" id="ARBA00022692"/>
    </source>
</evidence>
<dbReference type="RefSeq" id="WP_014500147.1">
    <property type="nucleotide sequence ID" value="NC_017259.1"/>
</dbReference>
<dbReference type="GO" id="GO:0009486">
    <property type="term" value="F:cytochrome bo3 ubiquinol oxidase activity"/>
    <property type="evidence" value="ECO:0007669"/>
    <property type="project" value="InterPro"/>
</dbReference>
<keyword evidence="9 17" id="KW-1133">Transmembrane helix</keyword>
<feature type="transmembrane region" description="Helical" evidence="17">
    <location>
        <begin position="76"/>
        <end position="97"/>
    </location>
</feature>
<dbReference type="InterPro" id="IPR005171">
    <property type="entry name" value="Cyt_c_oxidase_su4_prok"/>
</dbReference>
<evidence type="ECO:0000256" key="15">
    <source>
        <dbReference type="ARBA" id="ARBA00031887"/>
    </source>
</evidence>
<dbReference type="AlphaFoldDB" id="G2LPV6"/>
<dbReference type="KEGG" id="buh:BUAMB_443"/>
<dbReference type="PANTHER" id="PTHR36835:SF1">
    <property type="entry name" value="CYTOCHROME BO(3) UBIQUINOL OXIDASE SUBUNIT 4"/>
    <property type="match status" value="1"/>
</dbReference>
<dbReference type="PANTHER" id="PTHR36835">
    <property type="entry name" value="CYTOCHROME BO(3) UBIQUINOL OXIDASE SUBUNIT 4"/>
    <property type="match status" value="1"/>
</dbReference>
<dbReference type="InterPro" id="IPR014210">
    <property type="entry name" value="Cyt_o_ubiqinol_oxidase_su4"/>
</dbReference>
<evidence type="ECO:0000256" key="10">
    <source>
        <dbReference type="ARBA" id="ARBA00023002"/>
    </source>
</evidence>
<dbReference type="GO" id="GO:0005886">
    <property type="term" value="C:plasma membrane"/>
    <property type="evidence" value="ECO:0007669"/>
    <property type="project" value="UniProtKB-SubCell"/>
</dbReference>
<gene>
    <name evidence="18" type="primary">cyoD</name>
    <name evidence="18" type="ORF">BUAMB_443</name>
</gene>
<keyword evidence="10" id="KW-0560">Oxidoreductase</keyword>
<keyword evidence="11 17" id="KW-0472">Membrane</keyword>
<comment type="subcellular location">
    <subcellularLocation>
        <location evidence="1">Cell membrane</location>
        <topology evidence="1">Multi-pass membrane protein</topology>
    </subcellularLocation>
</comment>
<evidence type="ECO:0000256" key="6">
    <source>
        <dbReference type="ARBA" id="ARBA00022475"/>
    </source>
</evidence>
<evidence type="ECO:0000256" key="11">
    <source>
        <dbReference type="ARBA" id="ARBA00023136"/>
    </source>
</evidence>
<reference evidence="18 19" key="1">
    <citation type="journal article" date="2011" name="PLoS Genet.">
        <title>Sequence conservation and functional constraint on intergenic spacers in reduced genomes of the obligate symbiont buchnera.</title>
        <authorList>
            <person name="Degnan P.H."/>
            <person name="Ochman H."/>
            <person name="Moran N.A."/>
        </authorList>
    </citation>
    <scope>NUCLEOTIDE SEQUENCE [LARGE SCALE GENOMIC DNA]</scope>
    <source>
        <strain evidence="18 19">Ua</strain>
    </source>
</reference>
<feature type="transmembrane region" description="Helical" evidence="17">
    <location>
        <begin position="44"/>
        <end position="64"/>
    </location>
</feature>
<dbReference type="GO" id="GO:0015078">
    <property type="term" value="F:proton transmembrane transporter activity"/>
    <property type="evidence" value="ECO:0007669"/>
    <property type="project" value="TreeGrafter"/>
</dbReference>
<accession>G2LPV6</accession>
<evidence type="ECO:0000256" key="1">
    <source>
        <dbReference type="ARBA" id="ARBA00004651"/>
    </source>
</evidence>
<dbReference type="GO" id="GO:0015990">
    <property type="term" value="P:electron transport coupled proton transport"/>
    <property type="evidence" value="ECO:0007669"/>
    <property type="project" value="InterPro"/>
</dbReference>
<evidence type="ECO:0000313" key="19">
    <source>
        <dbReference type="Proteomes" id="UP000006139"/>
    </source>
</evidence>
<evidence type="ECO:0000256" key="8">
    <source>
        <dbReference type="ARBA" id="ARBA00022982"/>
    </source>
</evidence>
<evidence type="ECO:0000313" key="18">
    <source>
        <dbReference type="EMBL" id="AEO08243.1"/>
    </source>
</evidence>
<protein>
    <recommendedName>
        <fullName evidence="4">Cytochrome bo(3) ubiquinol oxidase subunit 4</fullName>
    </recommendedName>
    <alternativeName>
        <fullName evidence="16">Cytochrome o ubiquinol oxidase subunit 4</fullName>
    </alternativeName>
    <alternativeName>
        <fullName evidence="13">Oxidase bo(3) subunit 4</fullName>
    </alternativeName>
    <alternativeName>
        <fullName evidence="14">Ubiquinol oxidase polypeptide IV</fullName>
    </alternativeName>
    <alternativeName>
        <fullName evidence="15">Ubiquinol oxidase subunit 4</fullName>
    </alternativeName>
</protein>
<comment type="subunit">
    <text evidence="3">Heterooctamer of two A chains, two B chains, two C chains and two D chains.</text>
</comment>
<keyword evidence="7 17" id="KW-0812">Transmembrane</keyword>
<evidence type="ECO:0000256" key="16">
    <source>
        <dbReference type="ARBA" id="ARBA00032185"/>
    </source>
</evidence>
<evidence type="ECO:0000256" key="17">
    <source>
        <dbReference type="SAM" id="Phobius"/>
    </source>
</evidence>
<dbReference type="HOGENOM" id="CLU_140945_1_1_6"/>
<feature type="transmembrane region" description="Helical" evidence="17">
    <location>
        <begin position="16"/>
        <end position="38"/>
    </location>
</feature>
<evidence type="ECO:0000256" key="2">
    <source>
        <dbReference type="ARBA" id="ARBA00008079"/>
    </source>
</evidence>
<keyword evidence="6" id="KW-1003">Cell membrane</keyword>
<keyword evidence="8" id="KW-0249">Electron transport</keyword>
<organism evidence="18 19">
    <name type="scientific">Buchnera aphidicola str. Ua</name>
    <name type="common">Uroleucon ambrosiae</name>
    <dbReference type="NCBI Taxonomy" id="1005057"/>
    <lineage>
        <taxon>Bacteria</taxon>
        <taxon>Pseudomonadati</taxon>
        <taxon>Pseudomonadota</taxon>
        <taxon>Gammaproteobacteria</taxon>
        <taxon>Enterobacterales</taxon>
        <taxon>Erwiniaceae</taxon>
        <taxon>Buchnera</taxon>
    </lineage>
</organism>
<dbReference type="Proteomes" id="UP000006139">
    <property type="component" value="Chromosome"/>
</dbReference>
<dbReference type="eggNOG" id="COG3125">
    <property type="taxonomic scope" value="Bacteria"/>
</dbReference>
<dbReference type="NCBIfam" id="TIGR02847">
    <property type="entry name" value="CyoD"/>
    <property type="match status" value="1"/>
</dbReference>
<dbReference type="OrthoDB" id="2375888at2"/>
<evidence type="ECO:0000256" key="3">
    <source>
        <dbReference type="ARBA" id="ARBA00011700"/>
    </source>
</evidence>
<comment type="similarity">
    <text evidence="2">Belongs to the cytochrome c oxidase bacterial subunit 4 family.</text>
</comment>
<dbReference type="GO" id="GO:0019646">
    <property type="term" value="P:aerobic electron transport chain"/>
    <property type="evidence" value="ECO:0007669"/>
    <property type="project" value="TreeGrafter"/>
</dbReference>
<name>G2LPV6_BUCUM</name>
<evidence type="ECO:0000256" key="4">
    <source>
        <dbReference type="ARBA" id="ARBA00014689"/>
    </source>
</evidence>
<dbReference type="EMBL" id="CP002648">
    <property type="protein sequence ID" value="AEO08243.1"/>
    <property type="molecule type" value="Genomic_DNA"/>
</dbReference>
<dbReference type="PATRIC" id="fig|1005057.4.peg.423"/>
<evidence type="ECO:0000256" key="14">
    <source>
        <dbReference type="ARBA" id="ARBA00030211"/>
    </source>
</evidence>
<keyword evidence="5" id="KW-0813">Transport</keyword>
<dbReference type="Pfam" id="PF03626">
    <property type="entry name" value="COX4_pro"/>
    <property type="match status" value="1"/>
</dbReference>
<comment type="function">
    <text evidence="12">Cytochrome bo(3) ubiquinol terminal oxidase is the component of the aerobic respiratory chain of E.coli that predominates when cells are grown at high aeration. Has proton pump activity across the membrane in addition to electron transfer, pumping 2 protons/electron.</text>
</comment>
<evidence type="ECO:0000256" key="12">
    <source>
        <dbReference type="ARBA" id="ARBA00025694"/>
    </source>
</evidence>
<proteinExistence type="inferred from homology"/>
<evidence type="ECO:0000256" key="13">
    <source>
        <dbReference type="ARBA" id="ARBA00030071"/>
    </source>
</evidence>
<dbReference type="STRING" id="1005057.BUAMB_443"/>
<evidence type="ECO:0000256" key="5">
    <source>
        <dbReference type="ARBA" id="ARBA00022448"/>
    </source>
</evidence>
<sequence>MCCDIKSKIDTNIKSYFLGFLFSFILTIVPFLLVINKIFSSNTNYIICLLCAIIQIFVHFIYFLHLNFSEEKKWNVISLLFVIIIIFIIVFGSTWIMHHLNHYNYHTIKYAYN</sequence>